<dbReference type="PANTHER" id="PTHR38119">
    <property type="entry name" value="BTB DOMAIN-CONTAINING PROTEIN-RELATED"/>
    <property type="match status" value="1"/>
</dbReference>
<sequence length="590" mass="64446">MLKRRLSSAEPNERKRRASRRFADSQSSQKATKSSAKDEAETASSSWSVEDNDNSEIEPESLAPEQPPTSPSLGESPSTESEATTASSATESEATTENSTTESEAKQTEGNSQALPRKSSTSPAPIPQLLTDGGDVDTNGDSPADMNKSAEKYGASESNTASMPTPTTRAASIDNKMVLFNRSGIPLDEDPSTGLVTFTGVDKFPTFQTGNVAISLEAGTYSKTLQLHSAVLARHSAWFASSLGETYAEKEIPVWHSYVLKLAEDHSLRLVRQSTVNGATPQLIKTEELEGASRSTTSSTQSSEIAPGTPIAVRRTPTRMTVDAYVQLFGTFYSIAPSVSTSDVGTALVQSEELIRIAGELVCLPLLRPYLGNGFGEFRQKLYVHIKNDPARWIQLATALENQSIYTECLIHLIGAHPSWPWPTPRKTLAPDLRSLIARKSEELNRKGNKLERELLLNTIQVRRGPVTPQDGHTETWILVQIFRDALATQLHSMQTPKQTATNRGTMYRKIYKGGSEYMEVDEVRSACRNIIQGRWEGLAEDLNGLKEYAKAMVADMAANELMIDPDTHGIGYLTCAKVDSSDVPWKSTG</sequence>
<name>A0A1Y2A1I2_9PLEO</name>
<evidence type="ECO:0000313" key="3">
    <source>
        <dbReference type="Proteomes" id="UP000193144"/>
    </source>
</evidence>
<feature type="region of interest" description="Disordered" evidence="1">
    <location>
        <begin position="287"/>
        <end position="306"/>
    </location>
</feature>
<dbReference type="STRING" id="1231657.A0A1Y2A1I2"/>
<dbReference type="Proteomes" id="UP000193144">
    <property type="component" value="Unassembled WGS sequence"/>
</dbReference>
<feature type="region of interest" description="Disordered" evidence="1">
    <location>
        <begin position="1"/>
        <end position="169"/>
    </location>
</feature>
<dbReference type="AlphaFoldDB" id="A0A1Y2A1I2"/>
<keyword evidence="3" id="KW-1185">Reference proteome</keyword>
<feature type="compositionally biased region" description="Acidic residues" evidence="1">
    <location>
        <begin position="50"/>
        <end position="59"/>
    </location>
</feature>
<reference evidence="2 3" key="1">
    <citation type="submission" date="2016-07" db="EMBL/GenBank/DDBJ databases">
        <title>Pervasive Adenine N6-methylation of Active Genes in Fungi.</title>
        <authorList>
            <consortium name="DOE Joint Genome Institute"/>
            <person name="Mondo S.J."/>
            <person name="Dannebaum R.O."/>
            <person name="Kuo R.C."/>
            <person name="Labutti K."/>
            <person name="Haridas S."/>
            <person name="Kuo A."/>
            <person name="Salamov A."/>
            <person name="Ahrendt S.R."/>
            <person name="Lipzen A."/>
            <person name="Sullivan W."/>
            <person name="Andreopoulos W.B."/>
            <person name="Clum A."/>
            <person name="Lindquist E."/>
            <person name="Daum C."/>
            <person name="Ramamoorthy G.K."/>
            <person name="Gryganskyi A."/>
            <person name="Culley D."/>
            <person name="Magnuson J.K."/>
            <person name="James T.Y."/>
            <person name="O'Malley M.A."/>
            <person name="Stajich J.E."/>
            <person name="Spatafora J.W."/>
            <person name="Visel A."/>
            <person name="Grigoriev I.V."/>
        </authorList>
    </citation>
    <scope>NUCLEOTIDE SEQUENCE [LARGE SCALE GENOMIC DNA]</scope>
    <source>
        <strain evidence="2 3">CBS 115471</strain>
    </source>
</reference>
<dbReference type="PANTHER" id="PTHR38119:SF1">
    <property type="entry name" value="BTB DOMAIN-CONTAINING PROTEIN"/>
    <property type="match status" value="1"/>
</dbReference>
<gene>
    <name evidence="2" type="ORF">BCR34DRAFT_597961</name>
</gene>
<feature type="compositionally biased region" description="Low complexity" evidence="1">
    <location>
        <begin position="24"/>
        <end position="34"/>
    </location>
</feature>
<feature type="compositionally biased region" description="Polar residues" evidence="1">
    <location>
        <begin position="156"/>
        <end position="169"/>
    </location>
</feature>
<feature type="compositionally biased region" description="Low complexity" evidence="1">
    <location>
        <begin position="75"/>
        <end position="102"/>
    </location>
</feature>
<dbReference type="OrthoDB" id="5280838at2759"/>
<dbReference type="EMBL" id="MCFA01000020">
    <property type="protein sequence ID" value="ORY16167.1"/>
    <property type="molecule type" value="Genomic_DNA"/>
</dbReference>
<feature type="compositionally biased region" description="Polar residues" evidence="1">
    <location>
        <begin position="108"/>
        <end position="123"/>
    </location>
</feature>
<evidence type="ECO:0000313" key="2">
    <source>
        <dbReference type="EMBL" id="ORY16167.1"/>
    </source>
</evidence>
<evidence type="ECO:0000256" key="1">
    <source>
        <dbReference type="SAM" id="MobiDB-lite"/>
    </source>
</evidence>
<comment type="caution">
    <text evidence="2">The sequence shown here is derived from an EMBL/GenBank/DDBJ whole genome shotgun (WGS) entry which is preliminary data.</text>
</comment>
<proteinExistence type="predicted"/>
<organism evidence="2 3">
    <name type="scientific">Clohesyomyces aquaticus</name>
    <dbReference type="NCBI Taxonomy" id="1231657"/>
    <lineage>
        <taxon>Eukaryota</taxon>
        <taxon>Fungi</taxon>
        <taxon>Dikarya</taxon>
        <taxon>Ascomycota</taxon>
        <taxon>Pezizomycotina</taxon>
        <taxon>Dothideomycetes</taxon>
        <taxon>Pleosporomycetidae</taxon>
        <taxon>Pleosporales</taxon>
        <taxon>Lindgomycetaceae</taxon>
        <taxon>Clohesyomyces</taxon>
    </lineage>
</organism>
<accession>A0A1Y2A1I2</accession>
<feature type="compositionally biased region" description="Low complexity" evidence="1">
    <location>
        <begin position="293"/>
        <end position="303"/>
    </location>
</feature>
<protein>
    <recommendedName>
        <fullName evidence="4">BTB domain-containing protein</fullName>
    </recommendedName>
</protein>
<evidence type="ECO:0008006" key="4">
    <source>
        <dbReference type="Google" id="ProtNLM"/>
    </source>
</evidence>